<comment type="caution">
    <text evidence="1">The sequence shown here is derived from an EMBL/GenBank/DDBJ whole genome shotgun (WGS) entry which is preliminary data.</text>
</comment>
<sequence>LHFLIKNKFDHIHGNCDYKAEIENPDKKRIIIKIAFPIDDFDFILDLLEDFIDEQEDLIKQEFPSLLSTFKRTYFIFNQDFSLDIQDYL</sequence>
<accession>X1HL12</accession>
<gene>
    <name evidence="1" type="ORF">S03H2_17277</name>
</gene>
<dbReference type="EMBL" id="BARU01008896">
    <property type="protein sequence ID" value="GAH45973.1"/>
    <property type="molecule type" value="Genomic_DNA"/>
</dbReference>
<name>X1HL12_9ZZZZ</name>
<dbReference type="AlphaFoldDB" id="X1HL12"/>
<proteinExistence type="predicted"/>
<feature type="non-terminal residue" evidence="1">
    <location>
        <position position="1"/>
    </location>
</feature>
<evidence type="ECO:0000313" key="1">
    <source>
        <dbReference type="EMBL" id="GAH45973.1"/>
    </source>
</evidence>
<reference evidence="1" key="1">
    <citation type="journal article" date="2014" name="Front. Microbiol.">
        <title>High frequency of phylogenetically diverse reductive dehalogenase-homologous genes in deep subseafloor sedimentary metagenomes.</title>
        <authorList>
            <person name="Kawai M."/>
            <person name="Futagami T."/>
            <person name="Toyoda A."/>
            <person name="Takaki Y."/>
            <person name="Nishi S."/>
            <person name="Hori S."/>
            <person name="Arai W."/>
            <person name="Tsubouchi T."/>
            <person name="Morono Y."/>
            <person name="Uchiyama I."/>
            <person name="Ito T."/>
            <person name="Fujiyama A."/>
            <person name="Inagaki F."/>
            <person name="Takami H."/>
        </authorList>
    </citation>
    <scope>NUCLEOTIDE SEQUENCE</scope>
    <source>
        <strain evidence="1">Expedition CK06-06</strain>
    </source>
</reference>
<organism evidence="1">
    <name type="scientific">marine sediment metagenome</name>
    <dbReference type="NCBI Taxonomy" id="412755"/>
    <lineage>
        <taxon>unclassified sequences</taxon>
        <taxon>metagenomes</taxon>
        <taxon>ecological metagenomes</taxon>
    </lineage>
</organism>
<protein>
    <submittedName>
        <fullName evidence="1">Uncharacterized protein</fullName>
    </submittedName>
</protein>